<dbReference type="EMBL" id="MFZM01000026">
    <property type="protein sequence ID" value="OGK23094.1"/>
    <property type="molecule type" value="Genomic_DNA"/>
</dbReference>
<comment type="caution">
    <text evidence="7">The sequence shown here is derived from an EMBL/GenBank/DDBJ whole genome shotgun (WGS) entry which is preliminary data.</text>
</comment>
<accession>A0A1F7GWE8</accession>
<keyword evidence="3 5" id="KW-1133">Transmembrane helix</keyword>
<evidence type="ECO:0000256" key="3">
    <source>
        <dbReference type="ARBA" id="ARBA00022989"/>
    </source>
</evidence>
<evidence type="ECO:0000256" key="2">
    <source>
        <dbReference type="ARBA" id="ARBA00022692"/>
    </source>
</evidence>
<keyword evidence="2 5" id="KW-0812">Transmembrane</keyword>
<dbReference type="GO" id="GO:0016020">
    <property type="term" value="C:membrane"/>
    <property type="evidence" value="ECO:0007669"/>
    <property type="project" value="UniProtKB-SubCell"/>
</dbReference>
<feature type="domain" description="O-antigen ligase-related" evidence="6">
    <location>
        <begin position="210"/>
        <end position="335"/>
    </location>
</feature>
<evidence type="ECO:0000313" key="8">
    <source>
        <dbReference type="Proteomes" id="UP000177159"/>
    </source>
</evidence>
<evidence type="ECO:0000256" key="1">
    <source>
        <dbReference type="ARBA" id="ARBA00004141"/>
    </source>
</evidence>
<dbReference type="Pfam" id="PF04932">
    <property type="entry name" value="Wzy_C"/>
    <property type="match status" value="1"/>
</dbReference>
<keyword evidence="4 5" id="KW-0472">Membrane</keyword>
<feature type="transmembrane region" description="Helical" evidence="5">
    <location>
        <begin position="181"/>
        <end position="200"/>
    </location>
</feature>
<feature type="transmembrane region" description="Helical" evidence="5">
    <location>
        <begin position="251"/>
        <end position="270"/>
    </location>
</feature>
<protein>
    <recommendedName>
        <fullName evidence="6">O-antigen ligase-related domain-containing protein</fullName>
    </recommendedName>
</protein>
<dbReference type="InterPro" id="IPR007016">
    <property type="entry name" value="O-antigen_ligase-rel_domated"/>
</dbReference>
<evidence type="ECO:0000256" key="5">
    <source>
        <dbReference type="SAM" id="Phobius"/>
    </source>
</evidence>
<comment type="subcellular location">
    <subcellularLocation>
        <location evidence="1">Membrane</location>
        <topology evidence="1">Multi-pass membrane protein</topology>
    </subcellularLocation>
</comment>
<feature type="transmembrane region" description="Helical" evidence="5">
    <location>
        <begin position="119"/>
        <end position="140"/>
    </location>
</feature>
<evidence type="ECO:0000259" key="6">
    <source>
        <dbReference type="Pfam" id="PF04932"/>
    </source>
</evidence>
<feature type="transmembrane region" description="Helical" evidence="5">
    <location>
        <begin position="212"/>
        <end position="239"/>
    </location>
</feature>
<feature type="transmembrane region" description="Helical" evidence="5">
    <location>
        <begin position="324"/>
        <end position="344"/>
    </location>
</feature>
<feature type="transmembrane region" description="Helical" evidence="5">
    <location>
        <begin position="37"/>
        <end position="58"/>
    </location>
</feature>
<feature type="transmembrane region" description="Helical" evidence="5">
    <location>
        <begin position="70"/>
        <end position="88"/>
    </location>
</feature>
<evidence type="ECO:0000256" key="4">
    <source>
        <dbReference type="ARBA" id="ARBA00023136"/>
    </source>
</evidence>
<dbReference type="PANTHER" id="PTHR37422">
    <property type="entry name" value="TEICHURONIC ACID BIOSYNTHESIS PROTEIN TUAE"/>
    <property type="match status" value="1"/>
</dbReference>
<gene>
    <name evidence="7" type="ORF">A3C24_04785</name>
</gene>
<feature type="transmembrane region" description="Helical" evidence="5">
    <location>
        <begin position="356"/>
        <end position="374"/>
    </location>
</feature>
<name>A0A1F7GWE8_9BACT</name>
<organism evidence="7 8">
    <name type="scientific">Candidatus Roizmanbacteria bacterium RIFCSPHIGHO2_02_FULL_37_24</name>
    <dbReference type="NCBI Taxonomy" id="1802037"/>
    <lineage>
        <taxon>Bacteria</taxon>
        <taxon>Candidatus Roizmaniibacteriota</taxon>
    </lineage>
</organism>
<dbReference type="PANTHER" id="PTHR37422:SF13">
    <property type="entry name" value="LIPOPOLYSACCHARIDE BIOSYNTHESIS PROTEIN PA4999-RELATED"/>
    <property type="match status" value="1"/>
</dbReference>
<dbReference type="AlphaFoldDB" id="A0A1F7GWE8"/>
<dbReference type="Proteomes" id="UP000177159">
    <property type="component" value="Unassembled WGS sequence"/>
</dbReference>
<feature type="transmembrane region" description="Helical" evidence="5">
    <location>
        <begin position="146"/>
        <end position="169"/>
    </location>
</feature>
<proteinExistence type="predicted"/>
<dbReference type="InterPro" id="IPR051533">
    <property type="entry name" value="WaaL-like"/>
</dbReference>
<sequence length="399" mass="45884">MTFLKHTVLFLFVFLLPTQFGKHFFLNFSYVDGVRVDYLSLVLYATDLLAIVLIVLFWRKIRKDLYKNKHFLVFLGLLTVTNILSSQYPLLAGYTALKFLEIYLVFLIFRNIKITKQAILTPLFLGGLVELTLSTAQFYYKHSLQGAFYYLGERFFTLSTSGIATASFFDREILRPYGTFSHPNSMGGFYLLMYAFALSLKDKSYIKQGVILVSSLLIFLSFSKVVIIIYVFITALSLVPQLFKKKCLPCLIGRMTVIFFVSAMFLQTHADPLSLEKRVRLIQESIIIFKQNILLGTGFGHHLFAHAQFPNPYPHFFLQPVHNIFVLFIMQAGLVISAFVAIPIIKYARNLRKNKLYAVLLVIILTGFVDHYWLTLQQNMLLLGVVFGIIKNSKIFSER</sequence>
<evidence type="ECO:0000313" key="7">
    <source>
        <dbReference type="EMBL" id="OGK23094.1"/>
    </source>
</evidence>
<reference evidence="7 8" key="1">
    <citation type="journal article" date="2016" name="Nat. Commun.">
        <title>Thousands of microbial genomes shed light on interconnected biogeochemical processes in an aquifer system.</title>
        <authorList>
            <person name="Anantharaman K."/>
            <person name="Brown C.T."/>
            <person name="Hug L.A."/>
            <person name="Sharon I."/>
            <person name="Castelle C.J."/>
            <person name="Probst A.J."/>
            <person name="Thomas B.C."/>
            <person name="Singh A."/>
            <person name="Wilkins M.J."/>
            <person name="Karaoz U."/>
            <person name="Brodie E.L."/>
            <person name="Williams K.H."/>
            <person name="Hubbard S.S."/>
            <person name="Banfield J.F."/>
        </authorList>
    </citation>
    <scope>NUCLEOTIDE SEQUENCE [LARGE SCALE GENOMIC DNA]</scope>
</reference>